<dbReference type="SUPFAM" id="SSF51905">
    <property type="entry name" value="FAD/NAD(P)-binding domain"/>
    <property type="match status" value="1"/>
</dbReference>
<keyword evidence="7" id="KW-1185">Reference proteome</keyword>
<keyword evidence="4" id="KW-0521">NADP</keyword>
<dbReference type="InterPro" id="IPR020946">
    <property type="entry name" value="Flavin_mOase-like"/>
</dbReference>
<dbReference type="Proteomes" id="UP000789405">
    <property type="component" value="Unassembled WGS sequence"/>
</dbReference>
<reference evidence="6" key="1">
    <citation type="submission" date="2021-06" db="EMBL/GenBank/DDBJ databases">
        <authorList>
            <person name="Kallberg Y."/>
            <person name="Tangrot J."/>
            <person name="Rosling A."/>
        </authorList>
    </citation>
    <scope>NUCLEOTIDE SEQUENCE</scope>
    <source>
        <strain evidence="6">MA453B</strain>
    </source>
</reference>
<dbReference type="PRINTS" id="PR00370">
    <property type="entry name" value="FMOXYGENASE"/>
</dbReference>
<dbReference type="GO" id="GO:0050661">
    <property type="term" value="F:NADP binding"/>
    <property type="evidence" value="ECO:0007669"/>
    <property type="project" value="InterPro"/>
</dbReference>
<dbReference type="EMBL" id="CAJVPY010025511">
    <property type="protein sequence ID" value="CAG8788353.1"/>
    <property type="molecule type" value="Genomic_DNA"/>
</dbReference>
<dbReference type="PANTHER" id="PTHR23023">
    <property type="entry name" value="DIMETHYLANILINE MONOOXYGENASE"/>
    <property type="match status" value="1"/>
</dbReference>
<dbReference type="InterPro" id="IPR000960">
    <property type="entry name" value="Flavin_mOase"/>
</dbReference>
<keyword evidence="2" id="KW-0285">Flavoprotein</keyword>
<feature type="non-terminal residue" evidence="6">
    <location>
        <position position="1"/>
    </location>
</feature>
<evidence type="ECO:0000256" key="4">
    <source>
        <dbReference type="ARBA" id="ARBA00022857"/>
    </source>
</evidence>
<protein>
    <submittedName>
        <fullName evidence="6">459_t:CDS:1</fullName>
    </submittedName>
</protein>
<dbReference type="AlphaFoldDB" id="A0A9N9NZL4"/>
<keyword evidence="5" id="KW-0560">Oxidoreductase</keyword>
<evidence type="ECO:0000256" key="3">
    <source>
        <dbReference type="ARBA" id="ARBA00022827"/>
    </source>
</evidence>
<proteinExistence type="inferred from homology"/>
<comment type="similarity">
    <text evidence="1">Belongs to the FMO family.</text>
</comment>
<dbReference type="Pfam" id="PF00743">
    <property type="entry name" value="FMO-like"/>
    <property type="match status" value="2"/>
</dbReference>
<dbReference type="InterPro" id="IPR036188">
    <property type="entry name" value="FAD/NAD-bd_sf"/>
</dbReference>
<evidence type="ECO:0000313" key="7">
    <source>
        <dbReference type="Proteomes" id="UP000789405"/>
    </source>
</evidence>
<dbReference type="InterPro" id="IPR050346">
    <property type="entry name" value="FMO-like"/>
</dbReference>
<evidence type="ECO:0000256" key="2">
    <source>
        <dbReference type="ARBA" id="ARBA00022630"/>
    </source>
</evidence>
<dbReference type="Gene3D" id="3.50.50.60">
    <property type="entry name" value="FAD/NAD(P)-binding domain"/>
    <property type="match status" value="1"/>
</dbReference>
<evidence type="ECO:0000313" key="6">
    <source>
        <dbReference type="EMBL" id="CAG8788353.1"/>
    </source>
</evidence>
<dbReference type="OrthoDB" id="66881at2759"/>
<organism evidence="6 7">
    <name type="scientific">Dentiscutata erythropus</name>
    <dbReference type="NCBI Taxonomy" id="1348616"/>
    <lineage>
        <taxon>Eukaryota</taxon>
        <taxon>Fungi</taxon>
        <taxon>Fungi incertae sedis</taxon>
        <taxon>Mucoromycota</taxon>
        <taxon>Glomeromycotina</taxon>
        <taxon>Glomeromycetes</taxon>
        <taxon>Diversisporales</taxon>
        <taxon>Gigasporaceae</taxon>
        <taxon>Dentiscutata</taxon>
    </lineage>
</organism>
<comment type="caution">
    <text evidence="6">The sequence shown here is derived from an EMBL/GenBank/DDBJ whole genome shotgun (WGS) entry which is preliminary data.</text>
</comment>
<evidence type="ECO:0000256" key="1">
    <source>
        <dbReference type="ARBA" id="ARBA00009183"/>
    </source>
</evidence>
<accession>A0A9N9NZL4</accession>
<feature type="non-terminal residue" evidence="6">
    <location>
        <position position="307"/>
    </location>
</feature>
<gene>
    <name evidence="6" type="ORF">DERYTH_LOCUS20889</name>
</gene>
<sequence length="307" mass="36264">EMQSRYVTSLIKGFIKPLPSQNEMEKSIRKYYEKIHKNYCKYARSAIRLSYLPYMDTLSKEIGCYPYPYEIFKKFGFNFWKLIMFGMVTPIQYRLLGRNSWEGAKEAISLYNKYSFKATIRRSIGISGLTAIKQCLDDDLIPICFEQNSFIGGIWRYEDVCEKNNEPYSSVYKGVLTNTSKEMTAYSDFPIPADWPTYMNHLLVEKYIDMYAENFNLLPHIKFNTTVLKVSILPDKRWKVKYITQSENEEKEEIFDFVMVCSGHHRKPKWPEFKGMNLFKGEQLHSYKYKRAIDFENKRVLVVGSGN</sequence>
<evidence type="ECO:0000256" key="5">
    <source>
        <dbReference type="ARBA" id="ARBA00023002"/>
    </source>
</evidence>
<dbReference type="GO" id="GO:0050660">
    <property type="term" value="F:flavin adenine dinucleotide binding"/>
    <property type="evidence" value="ECO:0007669"/>
    <property type="project" value="InterPro"/>
</dbReference>
<name>A0A9N9NZL4_9GLOM</name>
<dbReference type="GO" id="GO:0004499">
    <property type="term" value="F:N,N-dimethylaniline monooxygenase activity"/>
    <property type="evidence" value="ECO:0007669"/>
    <property type="project" value="InterPro"/>
</dbReference>
<keyword evidence="3" id="KW-0274">FAD</keyword>